<sequence>MEGMTKDQEPMTRREPFTVVDGGLPLLAVVSEQSRMRGLRKRRKRDPSWGHGMIRWVGAGAGVCDLPESGMLTHLLRQGFEDRGLPLHWEIRVNPTGSDLQD</sequence>
<dbReference type="EMBL" id="BKAG01000023">
    <property type="protein sequence ID" value="GEP43974.1"/>
    <property type="molecule type" value="Genomic_DNA"/>
</dbReference>
<evidence type="ECO:0000313" key="1">
    <source>
        <dbReference type="EMBL" id="GEP43974.1"/>
    </source>
</evidence>
<protein>
    <submittedName>
        <fullName evidence="1">Uncharacterized protein</fullName>
    </submittedName>
</protein>
<keyword evidence="2" id="KW-1185">Reference proteome</keyword>
<gene>
    <name evidence="1" type="ORF">BGE01nite_32650</name>
</gene>
<reference evidence="1 2" key="1">
    <citation type="submission" date="2019-07" db="EMBL/GenBank/DDBJ databases">
        <title>Whole genome shotgun sequence of Brevifollis gellanilyticus NBRC 108608.</title>
        <authorList>
            <person name="Hosoyama A."/>
            <person name="Uohara A."/>
            <person name="Ohji S."/>
            <person name="Ichikawa N."/>
        </authorList>
    </citation>
    <scope>NUCLEOTIDE SEQUENCE [LARGE SCALE GENOMIC DNA]</scope>
    <source>
        <strain evidence="1 2">NBRC 108608</strain>
    </source>
</reference>
<proteinExistence type="predicted"/>
<evidence type="ECO:0000313" key="2">
    <source>
        <dbReference type="Proteomes" id="UP000321577"/>
    </source>
</evidence>
<organism evidence="1 2">
    <name type="scientific">Brevifollis gellanilyticus</name>
    <dbReference type="NCBI Taxonomy" id="748831"/>
    <lineage>
        <taxon>Bacteria</taxon>
        <taxon>Pseudomonadati</taxon>
        <taxon>Verrucomicrobiota</taxon>
        <taxon>Verrucomicrobiia</taxon>
        <taxon>Verrucomicrobiales</taxon>
        <taxon>Verrucomicrobiaceae</taxon>
    </lineage>
</organism>
<accession>A0A512MB68</accession>
<dbReference type="Proteomes" id="UP000321577">
    <property type="component" value="Unassembled WGS sequence"/>
</dbReference>
<comment type="caution">
    <text evidence="1">The sequence shown here is derived from an EMBL/GenBank/DDBJ whole genome shotgun (WGS) entry which is preliminary data.</text>
</comment>
<dbReference type="AlphaFoldDB" id="A0A512MB68"/>
<name>A0A512MB68_9BACT</name>